<evidence type="ECO:0000313" key="1">
    <source>
        <dbReference type="Ensembl" id="ENSOMYP00000108324.1"/>
    </source>
</evidence>
<organism evidence="1 2">
    <name type="scientific">Oncorhynchus mykiss</name>
    <name type="common">Rainbow trout</name>
    <name type="synonym">Salmo gairdneri</name>
    <dbReference type="NCBI Taxonomy" id="8022"/>
    <lineage>
        <taxon>Eukaryota</taxon>
        <taxon>Metazoa</taxon>
        <taxon>Chordata</taxon>
        <taxon>Craniata</taxon>
        <taxon>Vertebrata</taxon>
        <taxon>Euteleostomi</taxon>
        <taxon>Actinopterygii</taxon>
        <taxon>Neopterygii</taxon>
        <taxon>Teleostei</taxon>
        <taxon>Protacanthopterygii</taxon>
        <taxon>Salmoniformes</taxon>
        <taxon>Salmonidae</taxon>
        <taxon>Salmoninae</taxon>
        <taxon>Oncorhynchus</taxon>
    </lineage>
</organism>
<proteinExistence type="predicted"/>
<dbReference type="Proteomes" id="UP000694395">
    <property type="component" value="Chromosome 10"/>
</dbReference>
<accession>A0A8K9UEY4</accession>
<reference evidence="1" key="2">
    <citation type="submission" date="2025-08" db="UniProtKB">
        <authorList>
            <consortium name="Ensembl"/>
        </authorList>
    </citation>
    <scope>IDENTIFICATION</scope>
</reference>
<sequence length="179" mass="20441">MKFVALVGNSQALQNDAPSQMEHIKAAIIEYLTQLKETARKTLDHLDGLNTLSTSKRNTLLHLVTFTRLFCLNIPFPTTPHPSFHHINVLHWSLPHFTPPLLISPQDEAMRAKVEVTKSKLFPMVEIVRTKLTNRLEDLSVREVSPHTADLQSKLEPYFEDLKSRFMTFYDTASTAMKA</sequence>
<dbReference type="Gene3D" id="1.20.5.1230">
    <property type="entry name" value="Apolipoprotein A-I"/>
    <property type="match status" value="1"/>
</dbReference>
<reference evidence="1" key="3">
    <citation type="submission" date="2025-09" db="UniProtKB">
        <authorList>
            <consortium name="Ensembl"/>
        </authorList>
    </citation>
    <scope>IDENTIFICATION</scope>
</reference>
<keyword evidence="2" id="KW-1185">Reference proteome</keyword>
<dbReference type="Ensembl" id="ENSOMYT00000119263.1">
    <property type="protein sequence ID" value="ENSOMYP00000108324.1"/>
    <property type="gene ID" value="ENSOMYG00000045346.2"/>
</dbReference>
<name>A0A8K9UEY4_ONCMY</name>
<dbReference type="SUPFAM" id="SSF58113">
    <property type="entry name" value="Apolipoprotein A-I"/>
    <property type="match status" value="1"/>
</dbReference>
<protein>
    <submittedName>
        <fullName evidence="1">Uncharacterized protein</fullName>
    </submittedName>
</protein>
<evidence type="ECO:0000313" key="2">
    <source>
        <dbReference type="Proteomes" id="UP000694395"/>
    </source>
</evidence>
<reference evidence="1" key="1">
    <citation type="submission" date="2020-07" db="EMBL/GenBank/DDBJ databases">
        <title>A long reads based de novo assembly of the rainbow trout Arlee double haploid line genome.</title>
        <authorList>
            <person name="Gao G."/>
            <person name="Palti Y."/>
        </authorList>
    </citation>
    <scope>NUCLEOTIDE SEQUENCE [LARGE SCALE GENOMIC DNA]</scope>
</reference>
<dbReference type="GeneTree" id="ENSGT01120000277295"/>
<dbReference type="AlphaFoldDB" id="A0A8K9UEY4"/>